<proteinExistence type="predicted"/>
<accession>A0A016SCA4</accession>
<reference evidence="2" key="1">
    <citation type="journal article" date="2015" name="Nat. Genet.">
        <title>The genome and transcriptome of the zoonotic hookworm Ancylostoma ceylanicum identify infection-specific gene families.</title>
        <authorList>
            <person name="Schwarz E.M."/>
            <person name="Hu Y."/>
            <person name="Antoshechkin I."/>
            <person name="Miller M.M."/>
            <person name="Sternberg P.W."/>
            <person name="Aroian R.V."/>
        </authorList>
    </citation>
    <scope>NUCLEOTIDE SEQUENCE</scope>
    <source>
        <strain evidence="2">HY135</strain>
    </source>
</reference>
<keyword evidence="2" id="KW-1185">Reference proteome</keyword>
<organism evidence="1 2">
    <name type="scientific">Ancylostoma ceylanicum</name>
    <dbReference type="NCBI Taxonomy" id="53326"/>
    <lineage>
        <taxon>Eukaryota</taxon>
        <taxon>Metazoa</taxon>
        <taxon>Ecdysozoa</taxon>
        <taxon>Nematoda</taxon>
        <taxon>Chromadorea</taxon>
        <taxon>Rhabditida</taxon>
        <taxon>Rhabditina</taxon>
        <taxon>Rhabditomorpha</taxon>
        <taxon>Strongyloidea</taxon>
        <taxon>Ancylostomatidae</taxon>
        <taxon>Ancylostomatinae</taxon>
        <taxon>Ancylostoma</taxon>
    </lineage>
</organism>
<evidence type="ECO:0000313" key="1">
    <source>
        <dbReference type="EMBL" id="EYB88313.1"/>
    </source>
</evidence>
<name>A0A016SCA4_9BILA</name>
<gene>
    <name evidence="1" type="primary">Acey_s0249.g121</name>
    <name evidence="1" type="ORF">Y032_0249g121</name>
</gene>
<comment type="caution">
    <text evidence="1">The sequence shown here is derived from an EMBL/GenBank/DDBJ whole genome shotgun (WGS) entry which is preliminary data.</text>
</comment>
<evidence type="ECO:0000313" key="2">
    <source>
        <dbReference type="Proteomes" id="UP000024635"/>
    </source>
</evidence>
<dbReference type="EMBL" id="JARK01001585">
    <property type="protein sequence ID" value="EYB88313.1"/>
    <property type="molecule type" value="Genomic_DNA"/>
</dbReference>
<dbReference type="AlphaFoldDB" id="A0A016SCA4"/>
<dbReference type="Proteomes" id="UP000024635">
    <property type="component" value="Unassembled WGS sequence"/>
</dbReference>
<sequence>MTPFAEKDSILVITLLVEVGQPLSGNRAWNSAPAHADCRSDSCIHYSSNNCESSPPEYPPENASLFCRAYKLILKSSDDNMCICSRRRNCA</sequence>
<protein>
    <submittedName>
        <fullName evidence="1">Uncharacterized protein</fullName>
    </submittedName>
</protein>